<feature type="compositionally biased region" description="Basic residues" evidence="1">
    <location>
        <begin position="496"/>
        <end position="506"/>
    </location>
</feature>
<evidence type="ECO:0000313" key="4">
    <source>
        <dbReference type="Proteomes" id="UP001148786"/>
    </source>
</evidence>
<dbReference type="EMBL" id="JANKHO010000119">
    <property type="protein sequence ID" value="KAJ3514969.1"/>
    <property type="molecule type" value="Genomic_DNA"/>
</dbReference>
<evidence type="ECO:0000313" key="3">
    <source>
        <dbReference type="EMBL" id="KAJ3514969.1"/>
    </source>
</evidence>
<feature type="chain" id="PRO_5040908116" evidence="2">
    <location>
        <begin position="24"/>
        <end position="662"/>
    </location>
</feature>
<dbReference type="AlphaFoldDB" id="A0A9W8K6L8"/>
<reference evidence="3" key="1">
    <citation type="submission" date="2022-07" db="EMBL/GenBank/DDBJ databases">
        <title>Genome Sequence of Agrocybe chaxingu.</title>
        <authorList>
            <person name="Buettner E."/>
        </authorList>
    </citation>
    <scope>NUCLEOTIDE SEQUENCE</scope>
    <source>
        <strain evidence="3">MP-N11</strain>
    </source>
</reference>
<accession>A0A9W8K6L8</accession>
<feature type="compositionally biased region" description="Polar residues" evidence="1">
    <location>
        <begin position="520"/>
        <end position="548"/>
    </location>
</feature>
<sequence length="662" mass="71195">MRLSSVFVLALLSGLSVFHVVQSLPLYLEYNPMDPKVKDPNYAGHRKYLEGAADLANQQIDKLHAIINNPKVPTAAYQHHIDHAFGPNADIDQVREVVESLHGHSKLKVKDLLVLGENVDHAADSSFEDKDTQFHPSFYDSKLHADRAGTLIHEAAHALHPRIHDYFTKDGHYTPTSRSKVANKADYLNGHHTSPDFDTLKKSAEDMHRNADSYKLLAHTMFYGFHRTNQERESNVVPQYPVKADYKFYRSGKHLKDQPHLSSPKLTDIPPNIAGHEVHHSHPTQAHAGPYQISDIPPPLDHQHPHPVDLAPNAAPHSGISRIPPGKKPTAFGFAGFHKKTAPSPNFSSASSGSAAGGTAGASSSKYRGHFNKDSSALRSGDRSSAAAAKNKNHQPSAGTAKSGTNEAVGRKSARLSANHGRTGKKSLKSTTTMGKARESKAHHMPGATSRDGGKRGTQTPLSHPGATSPTSHAIHKGTRIHASAVGRTIAQTMSKTKHSVIKRPTKLSAAHTTRKAQRGSYSKAATSGSSAGRSKTVPRQSRTQHTAGVSKGNAPHADRTRTHVAHVVGEGSTGRKSATSARRLTKVAQRTSKDSRQSRAGKALHPAVVNRSKSRAATGTASPRHGVAKPSSVRSKHPSLVPGASTRPSSSMKVGKQSKKH</sequence>
<dbReference type="Gene3D" id="3.40.390.10">
    <property type="entry name" value="Collagenase (Catalytic Domain)"/>
    <property type="match status" value="1"/>
</dbReference>
<protein>
    <submittedName>
        <fullName evidence="3">Uncharacterized protein</fullName>
    </submittedName>
</protein>
<organism evidence="3 4">
    <name type="scientific">Agrocybe chaxingu</name>
    <dbReference type="NCBI Taxonomy" id="84603"/>
    <lineage>
        <taxon>Eukaryota</taxon>
        <taxon>Fungi</taxon>
        <taxon>Dikarya</taxon>
        <taxon>Basidiomycota</taxon>
        <taxon>Agaricomycotina</taxon>
        <taxon>Agaricomycetes</taxon>
        <taxon>Agaricomycetidae</taxon>
        <taxon>Agaricales</taxon>
        <taxon>Agaricineae</taxon>
        <taxon>Strophariaceae</taxon>
        <taxon>Agrocybe</taxon>
    </lineage>
</organism>
<dbReference type="InterPro" id="IPR024079">
    <property type="entry name" value="MetalloPept_cat_dom_sf"/>
</dbReference>
<feature type="compositionally biased region" description="Polar residues" evidence="1">
    <location>
        <begin position="457"/>
        <end position="472"/>
    </location>
</feature>
<feature type="compositionally biased region" description="Polar residues" evidence="1">
    <location>
        <begin position="394"/>
        <end position="406"/>
    </location>
</feature>
<evidence type="ECO:0000256" key="2">
    <source>
        <dbReference type="SAM" id="SignalP"/>
    </source>
</evidence>
<comment type="caution">
    <text evidence="3">The sequence shown here is derived from an EMBL/GenBank/DDBJ whole genome shotgun (WGS) entry which is preliminary data.</text>
</comment>
<evidence type="ECO:0000256" key="1">
    <source>
        <dbReference type="SAM" id="MobiDB-lite"/>
    </source>
</evidence>
<dbReference type="GO" id="GO:0008237">
    <property type="term" value="F:metallopeptidase activity"/>
    <property type="evidence" value="ECO:0007669"/>
    <property type="project" value="InterPro"/>
</dbReference>
<name>A0A9W8K6L8_9AGAR</name>
<dbReference type="OrthoDB" id="3067737at2759"/>
<feature type="region of interest" description="Disordered" evidence="1">
    <location>
        <begin position="273"/>
        <end position="476"/>
    </location>
</feature>
<gene>
    <name evidence="3" type="ORF">NLJ89_g2059</name>
</gene>
<feature type="signal peptide" evidence="2">
    <location>
        <begin position="1"/>
        <end position="23"/>
    </location>
</feature>
<feature type="region of interest" description="Disordered" evidence="1">
    <location>
        <begin position="493"/>
        <end position="662"/>
    </location>
</feature>
<proteinExistence type="predicted"/>
<keyword evidence="4" id="KW-1185">Reference proteome</keyword>
<dbReference type="Proteomes" id="UP001148786">
    <property type="component" value="Unassembled WGS sequence"/>
</dbReference>
<keyword evidence="2" id="KW-0732">Signal</keyword>